<reference evidence="1 2" key="1">
    <citation type="submission" date="2024-06" db="EMBL/GenBank/DDBJ databases">
        <title>Genomics of switchgrass bacterial isolates.</title>
        <authorList>
            <person name="Shade A."/>
        </authorList>
    </citation>
    <scope>NUCLEOTIDE SEQUENCE [LARGE SCALE GENOMIC DNA]</scope>
    <source>
        <strain evidence="1 2">PvP084</strain>
    </source>
</reference>
<gene>
    <name evidence="1" type="ORF">ABIC20_005924</name>
</gene>
<evidence type="ECO:0000313" key="1">
    <source>
        <dbReference type="EMBL" id="MET3868615.1"/>
    </source>
</evidence>
<name>A0ABV2NQ37_9HYPH</name>
<organism evidence="1 2">
    <name type="scientific">Methylobacterium radiotolerans</name>
    <dbReference type="NCBI Taxonomy" id="31998"/>
    <lineage>
        <taxon>Bacteria</taxon>
        <taxon>Pseudomonadati</taxon>
        <taxon>Pseudomonadota</taxon>
        <taxon>Alphaproteobacteria</taxon>
        <taxon>Hyphomicrobiales</taxon>
        <taxon>Methylobacteriaceae</taxon>
        <taxon>Methylobacterium</taxon>
    </lineage>
</organism>
<proteinExistence type="predicted"/>
<evidence type="ECO:0000313" key="2">
    <source>
        <dbReference type="Proteomes" id="UP001549119"/>
    </source>
</evidence>
<sequence length="87" mass="10083">MRLDGYFEILRAYLAAGLRRLQGWSLWLPELLGVLANLADPAMPESIWRPREWLPRLWSRGGHADLHPARRRSGLPARPARFLRRAS</sequence>
<keyword evidence="2" id="KW-1185">Reference proteome</keyword>
<dbReference type="Proteomes" id="UP001549119">
    <property type="component" value="Unassembled WGS sequence"/>
</dbReference>
<comment type="caution">
    <text evidence="1">The sequence shown here is derived from an EMBL/GenBank/DDBJ whole genome shotgun (WGS) entry which is preliminary data.</text>
</comment>
<accession>A0ABV2NQ37</accession>
<dbReference type="EMBL" id="JBEPNW010000002">
    <property type="protein sequence ID" value="MET3868615.1"/>
    <property type="molecule type" value="Genomic_DNA"/>
</dbReference>
<dbReference type="RefSeq" id="WP_354404991.1">
    <property type="nucleotide sequence ID" value="NZ_JBEPNW010000002.1"/>
</dbReference>
<protein>
    <submittedName>
        <fullName evidence="1">Uncharacterized protein</fullName>
    </submittedName>
</protein>